<evidence type="ECO:0000259" key="10">
    <source>
        <dbReference type="Pfam" id="PF00288"/>
    </source>
</evidence>
<keyword evidence="13" id="KW-1185">Reference proteome</keyword>
<evidence type="ECO:0000256" key="3">
    <source>
        <dbReference type="ARBA" id="ARBA00022679"/>
    </source>
</evidence>
<feature type="domain" description="GHMP kinase C-terminal" evidence="11">
    <location>
        <begin position="244"/>
        <end position="302"/>
    </location>
</feature>
<evidence type="ECO:0000256" key="7">
    <source>
        <dbReference type="ARBA" id="ARBA00022842"/>
    </source>
</evidence>
<dbReference type="Proteomes" id="UP000288028">
    <property type="component" value="Unassembled WGS sequence"/>
</dbReference>
<evidence type="ECO:0000256" key="8">
    <source>
        <dbReference type="ARBA" id="ARBA00023098"/>
    </source>
</evidence>
<keyword evidence="7" id="KW-0460">Magnesium</keyword>
<keyword evidence="2" id="KW-0444">Lipid biosynthesis</keyword>
<dbReference type="PANTHER" id="PTHR43290">
    <property type="entry name" value="MEVALONATE KINASE"/>
    <property type="match status" value="1"/>
</dbReference>
<dbReference type="GO" id="GO:0019287">
    <property type="term" value="P:isopentenyl diphosphate biosynthetic process, mevalonate pathway"/>
    <property type="evidence" value="ECO:0007669"/>
    <property type="project" value="UniProtKB-UniPathway"/>
</dbReference>
<dbReference type="Gene3D" id="3.30.70.890">
    <property type="entry name" value="GHMP kinase, C-terminal domain"/>
    <property type="match status" value="1"/>
</dbReference>
<reference evidence="12 13" key="1">
    <citation type="submission" date="2017-05" db="EMBL/GenBank/DDBJ databases">
        <title>Vagococcus spp. assemblies.</title>
        <authorList>
            <person name="Gulvik C.A."/>
        </authorList>
    </citation>
    <scope>NUCLEOTIDE SEQUENCE [LARGE SCALE GENOMIC DNA]</scope>
    <source>
        <strain evidence="12 13">SS1714</strain>
    </source>
</reference>
<dbReference type="GO" id="GO:0005524">
    <property type="term" value="F:ATP binding"/>
    <property type="evidence" value="ECO:0007669"/>
    <property type="project" value="UniProtKB-KW"/>
</dbReference>
<dbReference type="GO" id="GO:0005829">
    <property type="term" value="C:cytosol"/>
    <property type="evidence" value="ECO:0007669"/>
    <property type="project" value="TreeGrafter"/>
</dbReference>
<dbReference type="GeneID" id="95581227"/>
<dbReference type="InterPro" id="IPR006204">
    <property type="entry name" value="GHMP_kinase_N_dom"/>
</dbReference>
<organism evidence="12 13">
    <name type="scientific">Vagococcus carniphilus</name>
    <dbReference type="NCBI Taxonomy" id="218144"/>
    <lineage>
        <taxon>Bacteria</taxon>
        <taxon>Bacillati</taxon>
        <taxon>Bacillota</taxon>
        <taxon>Bacilli</taxon>
        <taxon>Lactobacillales</taxon>
        <taxon>Enterococcaceae</taxon>
        <taxon>Vagococcus</taxon>
    </lineage>
</organism>
<dbReference type="RefSeq" id="WP_126792518.1">
    <property type="nucleotide sequence ID" value="NZ_CP060720.1"/>
</dbReference>
<sequence length="314" mass="33990">MNEKNIGLGEANGKIILLGEHSVVYQKPSIAIPFPAAKIKATIKPSKEKTMIDCDFYHGLLEDMPELLESLKETIRVSLQHLNKEDIPLHIIIDSQIPAERGMGSSAAVSVATTRGLFDYFNVPLSQENLLEIVDISEKIAHGNPSGLDALMTSSSSPYYYIKGKPFEALNLNLDAYLIVGDTGKTGQTKEAVSSIASKLSSTDKEQIENLINELGILAENGRIFLESNQPLKLGVTMSKVHQILDNLGVSSKELNTLVDVALKHQALGAKLTGGGRGGCMIALASDKKTAETIATALEKAGARKTWLYEMRTN</sequence>
<keyword evidence="4" id="KW-0547">Nucleotide-binding</keyword>
<dbReference type="GO" id="GO:0004496">
    <property type="term" value="F:mevalonate kinase activity"/>
    <property type="evidence" value="ECO:0007669"/>
    <property type="project" value="InterPro"/>
</dbReference>
<proteinExistence type="predicted"/>
<evidence type="ECO:0000256" key="6">
    <source>
        <dbReference type="ARBA" id="ARBA00022840"/>
    </source>
</evidence>
<dbReference type="UniPathway" id="UPA00057">
    <property type="reaction ID" value="UER00098"/>
</dbReference>
<dbReference type="OrthoDB" id="9764892at2"/>
<dbReference type="InterPro" id="IPR013750">
    <property type="entry name" value="GHMP_kinase_C_dom"/>
</dbReference>
<dbReference type="InterPro" id="IPR014721">
    <property type="entry name" value="Ribsml_uS5_D2-typ_fold_subgr"/>
</dbReference>
<dbReference type="InterPro" id="IPR036554">
    <property type="entry name" value="GHMP_kinase_C_sf"/>
</dbReference>
<evidence type="ECO:0000256" key="9">
    <source>
        <dbReference type="ARBA" id="ARBA00029438"/>
    </source>
</evidence>
<accession>A0A430B7H8</accession>
<dbReference type="SUPFAM" id="SSF55060">
    <property type="entry name" value="GHMP Kinase, C-terminal domain"/>
    <property type="match status" value="1"/>
</dbReference>
<dbReference type="Pfam" id="PF08544">
    <property type="entry name" value="GHMP_kinases_C"/>
    <property type="match status" value="1"/>
</dbReference>
<dbReference type="EMBL" id="NGKB01000003">
    <property type="protein sequence ID" value="RSU16272.1"/>
    <property type="molecule type" value="Genomic_DNA"/>
</dbReference>
<protein>
    <submittedName>
        <fullName evidence="12">Mevalonate kinase</fullName>
    </submittedName>
</protein>
<evidence type="ECO:0000313" key="13">
    <source>
        <dbReference type="Proteomes" id="UP000288028"/>
    </source>
</evidence>
<evidence type="ECO:0000256" key="2">
    <source>
        <dbReference type="ARBA" id="ARBA00022516"/>
    </source>
</evidence>
<dbReference type="PANTHER" id="PTHR43290:SF2">
    <property type="entry name" value="MEVALONATE KINASE"/>
    <property type="match status" value="1"/>
</dbReference>
<keyword evidence="8" id="KW-0443">Lipid metabolism</keyword>
<gene>
    <name evidence="12" type="ORF">CBF28_04865</name>
</gene>
<dbReference type="PRINTS" id="PR00959">
    <property type="entry name" value="MEVGALKINASE"/>
</dbReference>
<evidence type="ECO:0000313" key="12">
    <source>
        <dbReference type="EMBL" id="RSU16272.1"/>
    </source>
</evidence>
<evidence type="ECO:0000256" key="5">
    <source>
        <dbReference type="ARBA" id="ARBA00022777"/>
    </source>
</evidence>
<comment type="pathway">
    <text evidence="9">Isoprenoid biosynthesis; isopentenyl diphosphate biosynthesis via mevalonate pathway; isopentenyl diphosphate from (R)-mevalonate: step 1/3.</text>
</comment>
<keyword evidence="6" id="KW-0067">ATP-binding</keyword>
<name>A0A430B7H8_9ENTE</name>
<dbReference type="Gene3D" id="3.30.230.10">
    <property type="match status" value="1"/>
</dbReference>
<dbReference type="AlphaFoldDB" id="A0A430B7H8"/>
<feature type="domain" description="GHMP kinase N-terminal" evidence="10">
    <location>
        <begin position="74"/>
        <end position="150"/>
    </location>
</feature>
<evidence type="ECO:0000256" key="1">
    <source>
        <dbReference type="ARBA" id="ARBA00022490"/>
    </source>
</evidence>
<keyword evidence="5 12" id="KW-0418">Kinase</keyword>
<comment type="caution">
    <text evidence="12">The sequence shown here is derived from an EMBL/GenBank/DDBJ whole genome shotgun (WGS) entry which is preliminary data.</text>
</comment>
<evidence type="ECO:0000256" key="4">
    <source>
        <dbReference type="ARBA" id="ARBA00022741"/>
    </source>
</evidence>
<dbReference type="Pfam" id="PF00288">
    <property type="entry name" value="GHMP_kinases_N"/>
    <property type="match status" value="1"/>
</dbReference>
<dbReference type="NCBIfam" id="TIGR00549">
    <property type="entry name" value="mevalon_kin"/>
    <property type="match status" value="1"/>
</dbReference>
<keyword evidence="1" id="KW-0963">Cytoplasm</keyword>
<dbReference type="InterPro" id="IPR020568">
    <property type="entry name" value="Ribosomal_Su5_D2-typ_SF"/>
</dbReference>
<dbReference type="SUPFAM" id="SSF54211">
    <property type="entry name" value="Ribosomal protein S5 domain 2-like"/>
    <property type="match status" value="1"/>
</dbReference>
<keyword evidence="3" id="KW-0808">Transferase</keyword>
<evidence type="ECO:0000259" key="11">
    <source>
        <dbReference type="Pfam" id="PF08544"/>
    </source>
</evidence>
<dbReference type="InterPro" id="IPR006205">
    <property type="entry name" value="Mev_gal_kin"/>
</dbReference>